<organism evidence="4 5">
    <name type="scientific">Niveomyces insectorum RCEF 264</name>
    <dbReference type="NCBI Taxonomy" id="1081102"/>
    <lineage>
        <taxon>Eukaryota</taxon>
        <taxon>Fungi</taxon>
        <taxon>Dikarya</taxon>
        <taxon>Ascomycota</taxon>
        <taxon>Pezizomycotina</taxon>
        <taxon>Sordariomycetes</taxon>
        <taxon>Hypocreomycetidae</taxon>
        <taxon>Hypocreales</taxon>
        <taxon>Cordycipitaceae</taxon>
        <taxon>Niveomyces</taxon>
    </lineage>
</organism>
<feature type="domain" description="Zn(2)-C6 fungal-type" evidence="3">
    <location>
        <begin position="24"/>
        <end position="53"/>
    </location>
</feature>
<feature type="region of interest" description="Disordered" evidence="2">
    <location>
        <begin position="529"/>
        <end position="586"/>
    </location>
</feature>
<dbReference type="InterPro" id="IPR036864">
    <property type="entry name" value="Zn2-C6_fun-type_DNA-bd_sf"/>
</dbReference>
<dbReference type="Pfam" id="PF00172">
    <property type="entry name" value="Zn_clus"/>
    <property type="match status" value="1"/>
</dbReference>
<dbReference type="SUPFAM" id="SSF57701">
    <property type="entry name" value="Zn2/Cys6 DNA-binding domain"/>
    <property type="match status" value="1"/>
</dbReference>
<keyword evidence="5" id="KW-1185">Reference proteome</keyword>
<dbReference type="GO" id="GO:0000981">
    <property type="term" value="F:DNA-binding transcription factor activity, RNA polymerase II-specific"/>
    <property type="evidence" value="ECO:0007669"/>
    <property type="project" value="InterPro"/>
</dbReference>
<dbReference type="Gene3D" id="4.10.240.10">
    <property type="entry name" value="Zn(2)-C6 fungal-type DNA-binding domain"/>
    <property type="match status" value="1"/>
</dbReference>
<evidence type="ECO:0000256" key="2">
    <source>
        <dbReference type="SAM" id="MobiDB-lite"/>
    </source>
</evidence>
<feature type="region of interest" description="Disordered" evidence="2">
    <location>
        <begin position="186"/>
        <end position="207"/>
    </location>
</feature>
<name>A0A167Z4R1_9HYPO</name>
<dbReference type="SMART" id="SM00066">
    <property type="entry name" value="GAL4"/>
    <property type="match status" value="1"/>
</dbReference>
<dbReference type="CDD" id="cd00067">
    <property type="entry name" value="GAL4"/>
    <property type="match status" value="1"/>
</dbReference>
<dbReference type="Proteomes" id="UP000076874">
    <property type="component" value="Unassembled WGS sequence"/>
</dbReference>
<proteinExistence type="predicted"/>
<evidence type="ECO:0000313" key="4">
    <source>
        <dbReference type="EMBL" id="OAA67086.1"/>
    </source>
</evidence>
<dbReference type="CDD" id="cd12148">
    <property type="entry name" value="fungal_TF_MHR"/>
    <property type="match status" value="1"/>
</dbReference>
<comment type="caution">
    <text evidence="4">The sequence shown here is derived from an EMBL/GenBank/DDBJ whole genome shotgun (WGS) entry which is preliminary data.</text>
</comment>
<feature type="compositionally biased region" description="Low complexity" evidence="2">
    <location>
        <begin position="529"/>
        <end position="560"/>
    </location>
</feature>
<dbReference type="EMBL" id="AZHD01000002">
    <property type="protein sequence ID" value="OAA67086.1"/>
    <property type="molecule type" value="Genomic_DNA"/>
</dbReference>
<feature type="region of interest" description="Disordered" evidence="2">
    <location>
        <begin position="257"/>
        <end position="284"/>
    </location>
</feature>
<evidence type="ECO:0000313" key="5">
    <source>
        <dbReference type="Proteomes" id="UP000076874"/>
    </source>
</evidence>
<evidence type="ECO:0000259" key="3">
    <source>
        <dbReference type="PROSITE" id="PS50048"/>
    </source>
</evidence>
<dbReference type="PANTHER" id="PTHR47431">
    <property type="entry name" value="ZN(II)2CYS6 TRANSCRIPTION FACTOR (EUROFUNG)-RELATED"/>
    <property type="match status" value="1"/>
</dbReference>
<dbReference type="PANTHER" id="PTHR47431:SF5">
    <property type="entry name" value="ZN(II)2CYS6 TRANSCRIPTION FACTOR (EUROFUNG)"/>
    <property type="match status" value="1"/>
</dbReference>
<reference evidence="4 5" key="1">
    <citation type="journal article" date="2016" name="Genome Biol. Evol.">
        <title>Divergent and convergent evolution of fungal pathogenicity.</title>
        <authorList>
            <person name="Shang Y."/>
            <person name="Xiao G."/>
            <person name="Zheng P."/>
            <person name="Cen K."/>
            <person name="Zhan S."/>
            <person name="Wang C."/>
        </authorList>
    </citation>
    <scope>NUCLEOTIDE SEQUENCE [LARGE SCALE GENOMIC DNA]</scope>
    <source>
        <strain evidence="4 5">RCEF 264</strain>
    </source>
</reference>
<dbReference type="AlphaFoldDB" id="A0A167Z4R1"/>
<dbReference type="InterPro" id="IPR001138">
    <property type="entry name" value="Zn2Cys6_DnaBD"/>
</dbReference>
<dbReference type="PROSITE" id="PS00463">
    <property type="entry name" value="ZN2_CY6_FUNGAL_1"/>
    <property type="match status" value="1"/>
</dbReference>
<dbReference type="OrthoDB" id="2123952at2759"/>
<gene>
    <name evidence="4" type="ORF">SPI_01662</name>
</gene>
<dbReference type="PROSITE" id="PS50048">
    <property type="entry name" value="ZN2_CY6_FUNGAL_2"/>
    <property type="match status" value="1"/>
</dbReference>
<sequence length="720" mass="78523">MTEVADSRPRVVRRKFATPPVKLACLSCRSSRTRCDGAHPCASCVTKGNDCVYRPSRRGGPRVRKKAALISALRTAPDIRPQEADMLPPVDLQPIAVQNFIDPGAGLGQLPDLPQNSDFIFDSLFPGTFSDGVFDGVSLPQNLLSVPQRSGPFVRTYSSDRALLQAYYCWIHPYVPIFPPPEASQPVDDPYALSQSQPGSNGDYEPSTPVALALSAVLALIPCSEDMDPNTPESIVFRRKCAQFFAQSAIESIEAESELLESATEPSKALESSPPPADRPAFHPRTPVELESIIALNLLSIYEYAQRGNIKKMRTRAGQALVDAMMTFSLHAQTDDDDFFAEAKRRVWWMTYVCATQSSIVSNTPPPLELFGADFTTKYPTLEADPEAWPLFIEAQQCILASTQFVIEQNKVFAVQGNMDPIYKKMMQLEDRIGPLVEKSESWVPTGDLAPPVDSTENCLVRSLRSMARIKLNSARIKIHRYCAFHDIPVFSGNYCDLKSASESSPASGYEALLFPSCSCSPQSFPSLPSMNSSSHHHSTSASAKTSSPESSSYVSSFGSPKTADSTPLHPGHDSGAGLNGLSSKMPMSSHHSAKLCLRSAINIATGFDTLPYPNPTGRFGQDVCFLSATSPIVAPRMLPSYVCCAMQAAYVFLSIYRKTKALQLGTASSAYLVSMLLQLQRGLTSILSALENYATAFEALRSMRDQIRLSAESLMALEA</sequence>
<evidence type="ECO:0000256" key="1">
    <source>
        <dbReference type="ARBA" id="ARBA00023242"/>
    </source>
</evidence>
<accession>A0A167Z4R1</accession>
<dbReference type="GO" id="GO:0008270">
    <property type="term" value="F:zinc ion binding"/>
    <property type="evidence" value="ECO:0007669"/>
    <property type="project" value="InterPro"/>
</dbReference>
<keyword evidence="1" id="KW-0539">Nucleus</keyword>
<protein>
    <submittedName>
        <fullName evidence="4">C6 zinc finger domain containing protein</fullName>
    </submittedName>
</protein>
<dbReference type="STRING" id="1081102.A0A167Z4R1"/>